<organism evidence="2 3">
    <name type="scientific">Mucilaginibacter gynuensis</name>
    <dbReference type="NCBI Taxonomy" id="1302236"/>
    <lineage>
        <taxon>Bacteria</taxon>
        <taxon>Pseudomonadati</taxon>
        <taxon>Bacteroidota</taxon>
        <taxon>Sphingobacteriia</taxon>
        <taxon>Sphingobacteriales</taxon>
        <taxon>Sphingobacteriaceae</taxon>
        <taxon>Mucilaginibacter</taxon>
    </lineage>
</organism>
<proteinExistence type="predicted"/>
<dbReference type="RefSeq" id="WP_345211414.1">
    <property type="nucleotide sequence ID" value="NZ_BAABFT010000005.1"/>
</dbReference>
<evidence type="ECO:0000313" key="3">
    <source>
        <dbReference type="Proteomes" id="UP001500582"/>
    </source>
</evidence>
<keyword evidence="3" id="KW-1185">Reference proteome</keyword>
<dbReference type="Pfam" id="PF04397">
    <property type="entry name" value="LytTR"/>
    <property type="match status" value="1"/>
</dbReference>
<evidence type="ECO:0000259" key="1">
    <source>
        <dbReference type="SMART" id="SM00850"/>
    </source>
</evidence>
<gene>
    <name evidence="2" type="ORF">GCM10023149_24950</name>
</gene>
<accession>A0ABP8GG25</accession>
<dbReference type="SMART" id="SM00850">
    <property type="entry name" value="LytTR"/>
    <property type="match status" value="1"/>
</dbReference>
<protein>
    <recommendedName>
        <fullName evidence="1">HTH LytTR-type domain-containing protein</fullName>
    </recommendedName>
</protein>
<dbReference type="EMBL" id="BAABFT010000005">
    <property type="protein sequence ID" value="GAA4323776.1"/>
    <property type="molecule type" value="Genomic_DNA"/>
</dbReference>
<dbReference type="Proteomes" id="UP001500582">
    <property type="component" value="Unassembled WGS sequence"/>
</dbReference>
<feature type="domain" description="HTH LytTR-type" evidence="1">
    <location>
        <begin position="97"/>
        <end position="197"/>
    </location>
</feature>
<dbReference type="InterPro" id="IPR007492">
    <property type="entry name" value="LytTR_DNA-bd_dom"/>
</dbReference>
<reference evidence="3" key="1">
    <citation type="journal article" date="2019" name="Int. J. Syst. Evol. Microbiol.">
        <title>The Global Catalogue of Microorganisms (GCM) 10K type strain sequencing project: providing services to taxonomists for standard genome sequencing and annotation.</title>
        <authorList>
            <consortium name="The Broad Institute Genomics Platform"/>
            <consortium name="The Broad Institute Genome Sequencing Center for Infectious Disease"/>
            <person name="Wu L."/>
            <person name="Ma J."/>
        </authorList>
    </citation>
    <scope>NUCLEOTIDE SEQUENCE [LARGE SCALE GENOMIC DNA]</scope>
    <source>
        <strain evidence="3">JCM 17705</strain>
    </source>
</reference>
<comment type="caution">
    <text evidence="2">The sequence shown here is derived from an EMBL/GenBank/DDBJ whole genome shotgun (WGS) entry which is preliminary data.</text>
</comment>
<name>A0ABP8GG25_9SPHI</name>
<dbReference type="Gene3D" id="2.40.50.1020">
    <property type="entry name" value="LytTr DNA-binding domain"/>
    <property type="match status" value="1"/>
</dbReference>
<evidence type="ECO:0000313" key="2">
    <source>
        <dbReference type="EMBL" id="GAA4323776.1"/>
    </source>
</evidence>
<sequence length="199" mass="23118">MNNLFKNATIIDLQSTGVGREVLFIKDKFLFLPEYSLPVISEFGRPDNLFFNNVLTQPIPSLFVPKATEKEMMATEPDASPIKPSTYKTSFLVFKNQKYTTVQTDHIAFFNIRNNAVSLVGFDQQEYTLNQSLDQITNSVSPDQFFRVNRKYLISFKAIKEVEHYFLRKLFVKLVIDTPDKLLIHKEKTNTFLSWMGDR</sequence>